<keyword evidence="3" id="KW-0472">Membrane</keyword>
<dbReference type="AlphaFoldDB" id="A0A5C3EB81"/>
<dbReference type="InterPro" id="IPR008778">
    <property type="entry name" value="Pirin_C_dom"/>
</dbReference>
<dbReference type="Gene3D" id="2.60.120.10">
    <property type="entry name" value="Jelly Rolls"/>
    <property type="match status" value="2"/>
</dbReference>
<name>A0A5C3EB81_9BASI</name>
<dbReference type="InterPro" id="IPR014710">
    <property type="entry name" value="RmlC-like_jellyroll"/>
</dbReference>
<dbReference type="InterPro" id="IPR012093">
    <property type="entry name" value="Pirin"/>
</dbReference>
<protein>
    <submittedName>
        <fullName evidence="6">Related to Pirin</fullName>
    </submittedName>
</protein>
<reference evidence="6 7" key="1">
    <citation type="submission" date="2018-03" db="EMBL/GenBank/DDBJ databases">
        <authorList>
            <person name="Guldener U."/>
        </authorList>
    </citation>
    <scope>NUCLEOTIDE SEQUENCE [LARGE SCALE GENOMIC DNA]</scope>
    <source>
        <strain evidence="6 7">NBRC100155</strain>
    </source>
</reference>
<dbReference type="Pfam" id="PF02678">
    <property type="entry name" value="Pirin"/>
    <property type="match status" value="1"/>
</dbReference>
<sequence>MTSTARLSPAKASYTTTATLKKESRFNLSWTLLLASVAIFLIHPFITLLFSQQPTSSTLQSESLNSMSSIARTISRGVAKKVRSIETAEGAGAVVRRSIGTPALRNISPFLMLDHFRIGEGAGFPDHPHRGQTTITYILDGQSQHEDFAGHAGTIGPGDVQWMNAGHGIMHAEMPVHRDEAGNKLPDPVGLQLWVDLPKQAKKEPPSYQEYRAAQIPTAESKTNDENEQAEKGWKIKVVAGESHGVKSPIELPKNGGVLFLDIHLEPSGSVYQTIDPRYNAFIYTLEGSIVVGDHSASTSTSAEGEKLAFNPSTAATPGEVVEAYHTLVLTKDGEKGVRITNASSDKKARMVVVAGEPLDQEVFQYGPFVMTTRQEIQQTLIDFQTGSNGFERAPGWRSKIGAGMM</sequence>
<dbReference type="EMBL" id="OOIN01000016">
    <property type="protein sequence ID" value="SPO26901.1"/>
    <property type="molecule type" value="Genomic_DNA"/>
</dbReference>
<feature type="transmembrane region" description="Helical" evidence="3">
    <location>
        <begin position="30"/>
        <end position="50"/>
    </location>
</feature>
<evidence type="ECO:0000259" key="5">
    <source>
        <dbReference type="Pfam" id="PF05726"/>
    </source>
</evidence>
<dbReference type="CDD" id="cd02909">
    <property type="entry name" value="cupin_pirin_N"/>
    <property type="match status" value="1"/>
</dbReference>
<evidence type="ECO:0000259" key="4">
    <source>
        <dbReference type="Pfam" id="PF02678"/>
    </source>
</evidence>
<dbReference type="Pfam" id="PF05726">
    <property type="entry name" value="Pirin_C"/>
    <property type="match status" value="1"/>
</dbReference>
<dbReference type="CDD" id="cd02247">
    <property type="entry name" value="cupin_pirin_C"/>
    <property type="match status" value="1"/>
</dbReference>
<evidence type="ECO:0000256" key="3">
    <source>
        <dbReference type="SAM" id="Phobius"/>
    </source>
</evidence>
<feature type="domain" description="Pirin C-terminal" evidence="5">
    <location>
        <begin position="261"/>
        <end position="389"/>
    </location>
</feature>
<keyword evidence="3" id="KW-0812">Transmembrane</keyword>
<evidence type="ECO:0000256" key="1">
    <source>
        <dbReference type="ARBA" id="ARBA00008416"/>
    </source>
</evidence>
<evidence type="ECO:0000256" key="2">
    <source>
        <dbReference type="RuleBase" id="RU003457"/>
    </source>
</evidence>
<dbReference type="PANTHER" id="PTHR13903">
    <property type="entry name" value="PIRIN-RELATED"/>
    <property type="match status" value="1"/>
</dbReference>
<dbReference type="Proteomes" id="UP000324022">
    <property type="component" value="Unassembled WGS sequence"/>
</dbReference>
<dbReference type="InterPro" id="IPR003829">
    <property type="entry name" value="Pirin_N_dom"/>
</dbReference>
<dbReference type="OrthoDB" id="198735at2759"/>
<proteinExistence type="inferred from homology"/>
<dbReference type="PANTHER" id="PTHR13903:SF8">
    <property type="entry name" value="PIRIN"/>
    <property type="match status" value="1"/>
</dbReference>
<gene>
    <name evidence="6" type="ORF">UTRI_10364_B</name>
</gene>
<dbReference type="InterPro" id="IPR011051">
    <property type="entry name" value="RmlC_Cupin_sf"/>
</dbReference>
<evidence type="ECO:0000313" key="6">
    <source>
        <dbReference type="EMBL" id="SPO26901.1"/>
    </source>
</evidence>
<dbReference type="SUPFAM" id="SSF51182">
    <property type="entry name" value="RmlC-like cupins"/>
    <property type="match status" value="1"/>
</dbReference>
<keyword evidence="7" id="KW-1185">Reference proteome</keyword>
<evidence type="ECO:0000313" key="7">
    <source>
        <dbReference type="Proteomes" id="UP000324022"/>
    </source>
</evidence>
<accession>A0A5C3EB81</accession>
<comment type="similarity">
    <text evidence="1 2">Belongs to the pirin family.</text>
</comment>
<feature type="domain" description="Pirin N-terminal" evidence="4">
    <location>
        <begin position="95"/>
        <end position="195"/>
    </location>
</feature>
<organism evidence="6 7">
    <name type="scientific">Ustilago trichophora</name>
    <dbReference type="NCBI Taxonomy" id="86804"/>
    <lineage>
        <taxon>Eukaryota</taxon>
        <taxon>Fungi</taxon>
        <taxon>Dikarya</taxon>
        <taxon>Basidiomycota</taxon>
        <taxon>Ustilaginomycotina</taxon>
        <taxon>Ustilaginomycetes</taxon>
        <taxon>Ustilaginales</taxon>
        <taxon>Ustilaginaceae</taxon>
        <taxon>Ustilago</taxon>
    </lineage>
</organism>
<keyword evidence="3" id="KW-1133">Transmembrane helix</keyword>